<evidence type="ECO:0000313" key="2">
    <source>
        <dbReference type="EMBL" id="QHF05823.1"/>
    </source>
</evidence>
<protein>
    <submittedName>
        <fullName evidence="2">Sugar-binding protein</fullName>
    </submittedName>
</protein>
<feature type="region of interest" description="Disordered" evidence="1">
    <location>
        <begin position="1297"/>
        <end position="1319"/>
    </location>
</feature>
<dbReference type="Gene3D" id="2.180.10.10">
    <property type="entry name" value="RHS repeat-associated core"/>
    <property type="match status" value="2"/>
</dbReference>
<evidence type="ECO:0000256" key="1">
    <source>
        <dbReference type="SAM" id="MobiDB-lite"/>
    </source>
</evidence>
<dbReference type="InterPro" id="IPR050708">
    <property type="entry name" value="T6SS_VgrG/RHS"/>
</dbReference>
<dbReference type="PANTHER" id="PTHR32305:SF15">
    <property type="entry name" value="PROTEIN RHSA-RELATED"/>
    <property type="match status" value="1"/>
</dbReference>
<keyword evidence="3" id="KW-1185">Reference proteome</keyword>
<feature type="region of interest" description="Disordered" evidence="1">
    <location>
        <begin position="1502"/>
        <end position="1538"/>
    </location>
</feature>
<feature type="compositionally biased region" description="Polar residues" evidence="1">
    <location>
        <begin position="1516"/>
        <end position="1538"/>
    </location>
</feature>
<reference evidence="2 3" key="1">
    <citation type="journal article" date="2014" name="Genome Announc.">
        <title>Draft Genome Sequences of a Phylogenetically Diverse Suite of Pseudomonas syringae Strains from Multiple Source Populations.</title>
        <authorList>
            <person name="Baltrus D.A."/>
            <person name="Yourstone S."/>
            <person name="Lind A."/>
            <person name="Guilbaud C."/>
            <person name="Sands D.C."/>
            <person name="Jones C.D."/>
            <person name="Morris C.E."/>
            <person name="Dangl J.L."/>
        </authorList>
    </citation>
    <scope>NUCLEOTIDE SEQUENCE [LARGE SCALE GENOMIC DNA]</scope>
    <source>
        <strain evidence="2 3">CC1524</strain>
    </source>
</reference>
<dbReference type="Proteomes" id="UP000464644">
    <property type="component" value="Chromosome"/>
</dbReference>
<dbReference type="NCBIfam" id="TIGR03696">
    <property type="entry name" value="Rhs_assc_core"/>
    <property type="match status" value="1"/>
</dbReference>
<dbReference type="InterPro" id="IPR031325">
    <property type="entry name" value="RHS_repeat"/>
</dbReference>
<dbReference type="PANTHER" id="PTHR32305">
    <property type="match status" value="1"/>
</dbReference>
<proteinExistence type="predicted"/>
<gene>
    <name evidence="2" type="ORF">N015_16745</name>
</gene>
<accession>A0ABX6HKN8</accession>
<name>A0ABX6HKN8_9PSED</name>
<feature type="compositionally biased region" description="Low complexity" evidence="1">
    <location>
        <begin position="1502"/>
        <end position="1511"/>
    </location>
</feature>
<dbReference type="InterPro" id="IPR006530">
    <property type="entry name" value="YD"/>
</dbReference>
<sequence length="1567" mass="173237">MSEKKLDTFHFYKQSETSFRIVHKSGLVEILQAYSSGTRRVAWPVQIFAPSGHSIKLKHTPFNSSRFMLESISDDEGQTLLSIERSTTSVEVALLPMTESSLSAKFILSLTSSDKRVSRITLPTENNASWQFDYGFENADYLCIKRVRTPTGAIEDIYYDDSGHEFPASARRTAIPRVTRHMTTPGFSQPTIDVRYTYKDRQQRSRNFLGAGLNINWEDNGLDNLFKHLDDYDYVCTESLWVAQTAVRSIERTFNRFHLQTLEVTTQNNNSKTVETTYYIEPRVPYDRQVNYCLLPKDVTTTWTDLNSSRSRSETSSKTYDIHGNLLVHIRADGIRETSTWYPAEGDDGCPASPEGFVDKLKDKTTTPAVSQQDTAQTVCARYRYTALPALTKQSGDDLQMPDWIVPESETLVQMAADGVDSEQVLQQIQFKYFNQPSDRVQHGQIQSRTQTLGGQSIVTAYTYRKLISPELNVPVQEVIEHVSSGFDDVSKTVLRQLSTLTSHELLLREEGVETRRFYDTLNRLTLEIAAPGTPFEARRQYQYLLCANEGEQAEQEMTNARGVLTRTRLDGLGRAIYEEQSHLKSSDLFAMQQIFAATYSTWNNLEQETTYDWMGDDLPPLALKRNFAYDDWNQRCCITDAQGVQSYLIVDPIGNVEHNNPVQRSWIESGETTPVVSGRSETWLNVFNKPDRIISLDAADKTLGTRSFLYDGLGRCTQQTDELQQITQFSYDAWSRMITTTLPDLSVVRRDYALHSNAELPVSLEVAHPDGTTKTVAGTQAFDGLERMTETRVGPRAEQYTYDGGKKQPSTLTMANGETITYSYNLALTDQIVASVSTAADENTEFDYDVVSARMTRAQNAQGTRVYDYDVLNRLREETWTDHQGKTWKTSHQISLQSRQLKRTEHPQNNQPTLETVFEYDAKGRVERIQQGNLQASFEYNGLSQIHRVIAQDRAANTALTTSLEYDSQGREVLRTQSMNQQPQRTVEQVWQADGLLESRHSKQADTSLLLEQFTYDTRGRLTQHTCSGSTLPRDALGRQIVSQLFTFDALDNITLASTSFPDDSSERAIFRYASDNPCQLSGIVYRPSRATPDPTFTYDANGNMLIDERGQQLDYDSQNRLLSVTPTAGQPLSAYRYDSHDNLVASRYGDDETLRFYEGNQLSSSVKNGAYTRYLYVGEEPLGQQTEGNDDECVLLLTDASRSVAGEFQRDKLRTAVYNAYGEQHADEPLLCTLGFNGEARESDSGWYLLGRGYRAYNPCLMRFHSPDFLSPFGSGGVNPYAYCLGNPIALRDPTGHDASSQSGRLRRPDEDQFPAESGGSGWEAWLMLGVSVVITAASVYFTATTYGLATPITGPVTVAGITMSASAATTLATVASTAMVVGTGIGVVSTGVQAYGVIANDPTAEQVAFITGFVAVPLDFGSGALLASIKSAAKAAASASARASVASVTSGLSNVGDDSIIGANRTLAASTTPRSSLTPSSISASGSAPLNPASLAARRASAGAGASGVPHTPTLQSAPNASAPVTQSASGPSGFNSTKSELVGYLARPTSMKNVYKATFEVRA</sequence>
<dbReference type="Pfam" id="PF05593">
    <property type="entry name" value="RHS_repeat"/>
    <property type="match status" value="2"/>
</dbReference>
<evidence type="ECO:0000313" key="3">
    <source>
        <dbReference type="Proteomes" id="UP000464644"/>
    </source>
</evidence>
<dbReference type="NCBIfam" id="TIGR01643">
    <property type="entry name" value="YD_repeat_2x"/>
    <property type="match status" value="1"/>
</dbReference>
<dbReference type="EMBL" id="CP047265">
    <property type="protein sequence ID" value="QHF05823.1"/>
    <property type="molecule type" value="Genomic_DNA"/>
</dbReference>
<dbReference type="InterPro" id="IPR022385">
    <property type="entry name" value="Rhs_assc_core"/>
</dbReference>
<organism evidence="2 3">
    <name type="scientific">Pseudomonas asturiensis</name>
    <dbReference type="NCBI Taxonomy" id="1190415"/>
    <lineage>
        <taxon>Bacteria</taxon>
        <taxon>Pseudomonadati</taxon>
        <taxon>Pseudomonadota</taxon>
        <taxon>Gammaproteobacteria</taxon>
        <taxon>Pseudomonadales</taxon>
        <taxon>Pseudomonadaceae</taxon>
        <taxon>Pseudomonas</taxon>
    </lineage>
</organism>